<gene>
    <name evidence="1" type="ORF">H0G86_013122</name>
</gene>
<evidence type="ECO:0000313" key="1">
    <source>
        <dbReference type="EMBL" id="QYT06263.1"/>
    </source>
</evidence>
<protein>
    <submittedName>
        <fullName evidence="1">Uncharacterized protein</fullName>
    </submittedName>
</protein>
<proteinExistence type="predicted"/>
<dbReference type="Proteomes" id="UP000826661">
    <property type="component" value="Chromosome VII"/>
</dbReference>
<sequence length="331" mass="38506">MEEDRIHDEPMEEAPLQEVVVEETSNGDISEELQIPSQQLLVEELTPDELLEQEMLAFFMSEQPTPETPMEVDSLTEAPIPETPTTELMPGIETERPLSRRPPRWLQSTATQSKLHRALHAHRLESEIADYSMNREEIQEYGRLEIRRLLTGMGPPPPMDRAAQIEAHFNGDAPDSAKVNALLVPKNRLQVVRWNAAIRMRDFYEHASLEDLIQVTLPSEYETWKMEKEYSDLKEALGVIHQTHGEDERERDHRARMWVYNRPNNGSRRNLFRSRGYGSSFREVISADEEWPEEGWASAGLVQPDADFVTRFEVKMRMRPVLVRENRRQPR</sequence>
<dbReference type="EMBL" id="CP075870">
    <property type="protein sequence ID" value="QYT06263.1"/>
    <property type="molecule type" value="Genomic_DNA"/>
</dbReference>
<reference evidence="1 2" key="1">
    <citation type="journal article" date="2021" name="BMC Genomics">
        <title>Telomere-to-telomere genome assembly of asparaginase-producing Trichoderma simmonsii.</title>
        <authorList>
            <person name="Chung D."/>
            <person name="Kwon Y.M."/>
            <person name="Yang Y."/>
        </authorList>
    </citation>
    <scope>NUCLEOTIDE SEQUENCE [LARGE SCALE GENOMIC DNA]</scope>
    <source>
        <strain evidence="1 2">GH-Sj1</strain>
    </source>
</reference>
<evidence type="ECO:0000313" key="2">
    <source>
        <dbReference type="Proteomes" id="UP000826661"/>
    </source>
</evidence>
<dbReference type="AlphaFoldDB" id="A0A8G0PMN7"/>
<keyword evidence="2" id="KW-1185">Reference proteome</keyword>
<organism evidence="1 2">
    <name type="scientific">Trichoderma simmonsii</name>
    <dbReference type="NCBI Taxonomy" id="1491479"/>
    <lineage>
        <taxon>Eukaryota</taxon>
        <taxon>Fungi</taxon>
        <taxon>Dikarya</taxon>
        <taxon>Ascomycota</taxon>
        <taxon>Pezizomycotina</taxon>
        <taxon>Sordariomycetes</taxon>
        <taxon>Hypocreomycetidae</taxon>
        <taxon>Hypocreales</taxon>
        <taxon>Hypocreaceae</taxon>
        <taxon>Trichoderma</taxon>
    </lineage>
</organism>
<name>A0A8G0PMN7_9HYPO</name>
<accession>A0A8G0PMN7</accession>